<gene>
    <name evidence="2" type="ORF">Gogos_001305</name>
</gene>
<name>A0A7J9CVL4_GOSGO</name>
<reference evidence="2 3" key="1">
    <citation type="journal article" date="2019" name="Genome Biol. Evol.">
        <title>Insights into the evolution of the New World diploid cottons (Gossypium, subgenus Houzingenia) based on genome sequencing.</title>
        <authorList>
            <person name="Grover C.E."/>
            <person name="Arick M.A. 2nd"/>
            <person name="Thrash A."/>
            <person name="Conover J.L."/>
            <person name="Sanders W.S."/>
            <person name="Peterson D.G."/>
            <person name="Frelichowski J.E."/>
            <person name="Scheffler J.A."/>
            <person name="Scheffler B.E."/>
            <person name="Wendel J.F."/>
        </authorList>
    </citation>
    <scope>NUCLEOTIDE SEQUENCE [LARGE SCALE GENOMIC DNA]</scope>
    <source>
        <strain evidence="2">5</strain>
        <tissue evidence="2">Leaf</tissue>
    </source>
</reference>
<sequence>MLKVALTESLAINGTVFDSSLVFALQTMVVETAIVATKSFAWSLMMDVKEELLGCLLRKDCKRLKMGTLPNGIDVFIKEPEAYAGFPLAQLIAMTKPGPENKDASDTDDDDDDEDEAVDDEDGGEEEDGSGEEDKEEGDPEDEPEANGDGGTGDEDDDDDDDDDDDEGEEEEEEEEEEEDEEEEELQPPAKKRK</sequence>
<dbReference type="PANTHER" id="PTHR35711:SF2">
    <property type="entry name" value="GLUTAMIC ACID-RICH PROTEIN-LIKE"/>
    <property type="match status" value="1"/>
</dbReference>
<proteinExistence type="predicted"/>
<keyword evidence="3" id="KW-1185">Reference proteome</keyword>
<evidence type="ECO:0000313" key="3">
    <source>
        <dbReference type="Proteomes" id="UP000593579"/>
    </source>
</evidence>
<dbReference type="PANTHER" id="PTHR35711">
    <property type="entry name" value="EXPRESSED PROTEIN"/>
    <property type="match status" value="1"/>
</dbReference>
<feature type="region of interest" description="Disordered" evidence="1">
    <location>
        <begin position="96"/>
        <end position="194"/>
    </location>
</feature>
<organism evidence="2 3">
    <name type="scientific">Gossypium gossypioides</name>
    <name type="common">Mexican cotton</name>
    <name type="synonym">Selera gossypioides</name>
    <dbReference type="NCBI Taxonomy" id="34282"/>
    <lineage>
        <taxon>Eukaryota</taxon>
        <taxon>Viridiplantae</taxon>
        <taxon>Streptophyta</taxon>
        <taxon>Embryophyta</taxon>
        <taxon>Tracheophyta</taxon>
        <taxon>Spermatophyta</taxon>
        <taxon>Magnoliopsida</taxon>
        <taxon>eudicotyledons</taxon>
        <taxon>Gunneridae</taxon>
        <taxon>Pentapetalae</taxon>
        <taxon>rosids</taxon>
        <taxon>malvids</taxon>
        <taxon>Malvales</taxon>
        <taxon>Malvaceae</taxon>
        <taxon>Malvoideae</taxon>
        <taxon>Gossypium</taxon>
    </lineage>
</organism>
<dbReference type="OrthoDB" id="1938818at2759"/>
<evidence type="ECO:0000313" key="2">
    <source>
        <dbReference type="EMBL" id="MBA0752472.1"/>
    </source>
</evidence>
<evidence type="ECO:0000256" key="1">
    <source>
        <dbReference type="SAM" id="MobiDB-lite"/>
    </source>
</evidence>
<dbReference type="EMBL" id="JABEZY010000013">
    <property type="protein sequence ID" value="MBA0752472.1"/>
    <property type="molecule type" value="Genomic_DNA"/>
</dbReference>
<dbReference type="Proteomes" id="UP000593579">
    <property type="component" value="Unassembled WGS sequence"/>
</dbReference>
<accession>A0A7J9CVL4</accession>
<dbReference type="AlphaFoldDB" id="A0A7J9CVL4"/>
<comment type="caution">
    <text evidence="2">The sequence shown here is derived from an EMBL/GenBank/DDBJ whole genome shotgun (WGS) entry which is preliminary data.</text>
</comment>
<feature type="compositionally biased region" description="Acidic residues" evidence="1">
    <location>
        <begin position="106"/>
        <end position="186"/>
    </location>
</feature>
<protein>
    <submittedName>
        <fullName evidence="2">Uncharacterized protein</fullName>
    </submittedName>
</protein>